<dbReference type="InterPro" id="IPR040524">
    <property type="entry name" value="HECW1_helix"/>
</dbReference>
<dbReference type="Gene3D" id="3.30.2410.10">
    <property type="entry name" value="Hect, E3 ligase catalytic domain"/>
    <property type="match status" value="1"/>
</dbReference>
<dbReference type="SMART" id="SM00456">
    <property type="entry name" value="WW"/>
    <property type="match status" value="2"/>
</dbReference>
<evidence type="ECO:0000259" key="8">
    <source>
        <dbReference type="PROSITE" id="PS50004"/>
    </source>
</evidence>
<evidence type="ECO:0000313" key="11">
    <source>
        <dbReference type="Proteomes" id="UP000694888"/>
    </source>
</evidence>
<dbReference type="SUPFAM" id="SSF56204">
    <property type="entry name" value="Hect, E3 ligase catalytic domain"/>
    <property type="match status" value="1"/>
</dbReference>
<feature type="compositionally biased region" description="Pro residues" evidence="7">
    <location>
        <begin position="900"/>
        <end position="916"/>
    </location>
</feature>
<dbReference type="PROSITE" id="PS01159">
    <property type="entry name" value="WW_DOMAIN_1"/>
    <property type="match status" value="2"/>
</dbReference>
<dbReference type="SUPFAM" id="SSF51045">
    <property type="entry name" value="WW domain"/>
    <property type="match status" value="2"/>
</dbReference>
<evidence type="ECO:0000256" key="2">
    <source>
        <dbReference type="ARBA" id="ARBA00004906"/>
    </source>
</evidence>
<dbReference type="InterPro" id="IPR050409">
    <property type="entry name" value="E3_ubiq-protein_ligase"/>
</dbReference>
<comment type="catalytic activity">
    <reaction evidence="1">
        <text>S-ubiquitinyl-[E2 ubiquitin-conjugating enzyme]-L-cysteine + [acceptor protein]-L-lysine = [E2 ubiquitin-conjugating enzyme]-L-cysteine + N(6)-ubiquitinyl-[acceptor protein]-L-lysine.</text>
        <dbReference type="EC" id="2.3.2.26"/>
    </reaction>
</comment>
<evidence type="ECO:0000256" key="6">
    <source>
        <dbReference type="PROSITE-ProRule" id="PRU00104"/>
    </source>
</evidence>
<dbReference type="Gene3D" id="2.60.40.2840">
    <property type="match status" value="1"/>
</dbReference>
<feature type="compositionally biased region" description="Basic and acidic residues" evidence="7">
    <location>
        <begin position="970"/>
        <end position="982"/>
    </location>
</feature>
<dbReference type="SUPFAM" id="SSF49562">
    <property type="entry name" value="C2 domain (Calcium/lipid-binding domain, CaLB)"/>
    <property type="match status" value="1"/>
</dbReference>
<proteinExistence type="predicted"/>
<name>A0ABM0K0V6_APLCA</name>
<accession>A0ABM0K0V6</accession>
<feature type="compositionally biased region" description="Pro residues" evidence="7">
    <location>
        <begin position="636"/>
        <end position="645"/>
    </location>
</feature>
<feature type="domain" description="C2" evidence="8">
    <location>
        <begin position="168"/>
        <end position="299"/>
    </location>
</feature>
<feature type="domain" description="WW" evidence="9">
    <location>
        <begin position="1007"/>
        <end position="1040"/>
    </location>
</feature>
<keyword evidence="5 6" id="KW-0833">Ubl conjugation pathway</keyword>
<feature type="compositionally biased region" description="Polar residues" evidence="7">
    <location>
        <begin position="653"/>
        <end position="668"/>
    </location>
</feature>
<feature type="compositionally biased region" description="Polar residues" evidence="7">
    <location>
        <begin position="1066"/>
        <end position="1093"/>
    </location>
</feature>
<evidence type="ECO:0000259" key="10">
    <source>
        <dbReference type="PROSITE" id="PS50237"/>
    </source>
</evidence>
<dbReference type="Gene3D" id="2.60.40.150">
    <property type="entry name" value="C2 domain"/>
    <property type="match status" value="1"/>
</dbReference>
<evidence type="ECO:0000256" key="7">
    <source>
        <dbReference type="SAM" id="MobiDB-lite"/>
    </source>
</evidence>
<dbReference type="SMART" id="SM00239">
    <property type="entry name" value="C2"/>
    <property type="match status" value="1"/>
</dbReference>
<evidence type="ECO:0000256" key="3">
    <source>
        <dbReference type="ARBA" id="ARBA00012485"/>
    </source>
</evidence>
<keyword evidence="11" id="KW-1185">Reference proteome</keyword>
<feature type="region of interest" description="Disordered" evidence="7">
    <location>
        <begin position="334"/>
        <end position="407"/>
    </location>
</feature>
<gene>
    <name evidence="12" type="primary">LOC101862527</name>
</gene>
<evidence type="ECO:0000256" key="4">
    <source>
        <dbReference type="ARBA" id="ARBA00022679"/>
    </source>
</evidence>
<evidence type="ECO:0000256" key="5">
    <source>
        <dbReference type="ARBA" id="ARBA00022786"/>
    </source>
</evidence>
<dbReference type="InterPro" id="IPR001202">
    <property type="entry name" value="WW_dom"/>
</dbReference>
<feature type="compositionally biased region" description="Polar residues" evidence="7">
    <location>
        <begin position="731"/>
        <end position="744"/>
    </location>
</feature>
<feature type="active site" description="Glycyl thioester intermediate" evidence="6">
    <location>
        <position position="1729"/>
    </location>
</feature>
<dbReference type="CDD" id="cd00078">
    <property type="entry name" value="HECTc"/>
    <property type="match status" value="1"/>
</dbReference>
<feature type="compositionally biased region" description="Polar residues" evidence="7">
    <location>
        <begin position="939"/>
        <end position="956"/>
    </location>
</feature>
<dbReference type="InterPro" id="IPR035983">
    <property type="entry name" value="Hect_E3_ubiquitin_ligase"/>
</dbReference>
<comment type="pathway">
    <text evidence="2">Protein modification; protein ubiquitination.</text>
</comment>
<dbReference type="InterPro" id="IPR032348">
    <property type="entry name" value="HECW_N"/>
</dbReference>
<dbReference type="Proteomes" id="UP000694888">
    <property type="component" value="Unplaced"/>
</dbReference>
<dbReference type="Gene3D" id="2.20.70.10">
    <property type="match status" value="2"/>
</dbReference>
<feature type="region of interest" description="Disordered" evidence="7">
    <location>
        <begin position="587"/>
        <end position="1012"/>
    </location>
</feature>
<evidence type="ECO:0000256" key="1">
    <source>
        <dbReference type="ARBA" id="ARBA00000885"/>
    </source>
</evidence>
<dbReference type="GeneID" id="101862527"/>
<feature type="region of interest" description="Disordered" evidence="7">
    <location>
        <begin position="1347"/>
        <end position="1372"/>
    </location>
</feature>
<dbReference type="Pfam" id="PF16562">
    <property type="entry name" value="HECW_N"/>
    <property type="match status" value="1"/>
</dbReference>
<reference evidence="12" key="1">
    <citation type="submission" date="2025-08" db="UniProtKB">
        <authorList>
            <consortium name="RefSeq"/>
        </authorList>
    </citation>
    <scope>IDENTIFICATION</scope>
</reference>
<dbReference type="SMART" id="SM00119">
    <property type="entry name" value="HECTc"/>
    <property type="match status" value="1"/>
</dbReference>
<dbReference type="InterPro" id="IPR000008">
    <property type="entry name" value="C2_dom"/>
</dbReference>
<dbReference type="PROSITE" id="PS50004">
    <property type="entry name" value="C2"/>
    <property type="match status" value="1"/>
</dbReference>
<dbReference type="RefSeq" id="XP_005106125.1">
    <property type="nucleotide sequence ID" value="XM_005106068.3"/>
</dbReference>
<dbReference type="PROSITE" id="PS50020">
    <property type="entry name" value="WW_DOMAIN_2"/>
    <property type="match status" value="2"/>
</dbReference>
<dbReference type="InterPro" id="IPR036020">
    <property type="entry name" value="WW_dom_sf"/>
</dbReference>
<feature type="compositionally biased region" description="Low complexity" evidence="7">
    <location>
        <begin position="841"/>
        <end position="851"/>
    </location>
</feature>
<feature type="region of interest" description="Disordered" evidence="7">
    <location>
        <begin position="470"/>
        <end position="503"/>
    </location>
</feature>
<feature type="compositionally biased region" description="Low complexity" evidence="7">
    <location>
        <begin position="377"/>
        <end position="405"/>
    </location>
</feature>
<feature type="compositionally biased region" description="Low complexity" evidence="7">
    <location>
        <begin position="470"/>
        <end position="487"/>
    </location>
</feature>
<evidence type="ECO:0000313" key="12">
    <source>
        <dbReference type="RefSeq" id="XP_005106125.1"/>
    </source>
</evidence>
<protein>
    <recommendedName>
        <fullName evidence="3">HECT-type E3 ubiquitin transferase</fullName>
        <ecNumber evidence="3">2.3.2.26</ecNumber>
    </recommendedName>
</protein>
<feature type="domain" description="HECT" evidence="10">
    <location>
        <begin position="1425"/>
        <end position="1761"/>
    </location>
</feature>
<feature type="compositionally biased region" description="Pro residues" evidence="7">
    <location>
        <begin position="592"/>
        <end position="608"/>
    </location>
</feature>
<feature type="domain" description="WW" evidence="9">
    <location>
        <begin position="1187"/>
        <end position="1220"/>
    </location>
</feature>
<feature type="compositionally biased region" description="Low complexity" evidence="7">
    <location>
        <begin position="1095"/>
        <end position="1107"/>
    </location>
</feature>
<organism evidence="11 12">
    <name type="scientific">Aplysia californica</name>
    <name type="common">California sea hare</name>
    <dbReference type="NCBI Taxonomy" id="6500"/>
    <lineage>
        <taxon>Eukaryota</taxon>
        <taxon>Metazoa</taxon>
        <taxon>Spiralia</taxon>
        <taxon>Lophotrochozoa</taxon>
        <taxon>Mollusca</taxon>
        <taxon>Gastropoda</taxon>
        <taxon>Heterobranchia</taxon>
        <taxon>Euthyneura</taxon>
        <taxon>Tectipleura</taxon>
        <taxon>Aplysiida</taxon>
        <taxon>Aplysioidea</taxon>
        <taxon>Aplysiidae</taxon>
        <taxon>Aplysia</taxon>
    </lineage>
</organism>
<dbReference type="CDD" id="cd00201">
    <property type="entry name" value="WW"/>
    <property type="match status" value="2"/>
</dbReference>
<dbReference type="Gene3D" id="3.90.1750.10">
    <property type="entry name" value="Hect, E3 ligase catalytic domains"/>
    <property type="match status" value="1"/>
</dbReference>
<dbReference type="InterPro" id="IPR000569">
    <property type="entry name" value="HECT_dom"/>
</dbReference>
<dbReference type="PANTHER" id="PTHR11254">
    <property type="entry name" value="HECT DOMAIN UBIQUITIN-PROTEIN LIGASE"/>
    <property type="match status" value="1"/>
</dbReference>
<feature type="compositionally biased region" description="Low complexity" evidence="7">
    <location>
        <begin position="917"/>
        <end position="927"/>
    </location>
</feature>
<dbReference type="PROSITE" id="PS50237">
    <property type="entry name" value="HECT"/>
    <property type="match status" value="1"/>
</dbReference>
<feature type="compositionally biased region" description="Low complexity" evidence="7">
    <location>
        <begin position="813"/>
        <end position="832"/>
    </location>
</feature>
<feature type="compositionally biased region" description="Low complexity" evidence="7">
    <location>
        <begin position="868"/>
        <end position="899"/>
    </location>
</feature>
<dbReference type="EC" id="2.3.2.26" evidence="3"/>
<feature type="compositionally biased region" description="Polar residues" evidence="7">
    <location>
        <begin position="341"/>
        <end position="352"/>
    </location>
</feature>
<dbReference type="InterPro" id="IPR035892">
    <property type="entry name" value="C2_domain_sf"/>
</dbReference>
<dbReference type="Gene3D" id="3.30.2160.10">
    <property type="entry name" value="Hect, E3 ligase catalytic domain"/>
    <property type="match status" value="1"/>
</dbReference>
<feature type="region of interest" description="Disordered" evidence="7">
    <location>
        <begin position="1037"/>
        <end position="1117"/>
    </location>
</feature>
<sequence length="1761" mass="193456">MTTSHRASSDYSSIDDLSLPRGASAALFKEHHAPILERSNSDSNLNLLSPQSWSSLSVDKSFFQLSGAGKNNDARVRVEWDIKEDVGAQDWIGLFLSGETDTSKFLDCKTRGSSGGSTGAIIWDLDAIEHLFSETETVVCFKYVSGHSGDVLATSALVTVTLSSSEDQSASQQVTSNGGHPDQNTMFLVKIEGLRATNLKKGMFFNPDAYVKFQVLPHNQRDQVHRHHYLEHRSGVASNTANPSWENEKFSMEVFTSDLLEIEVKHKFSKSRPSMSRFLGRTTLPVQTIVDRISAEQKSTEFQLELMRKGPSDNISGVVSFKASLQLVLQRSDMSSPVGKQAQSDLTRQASLPNPLPHLDDGDVRNSRMRHRHTDLGLSSAETSSLPSLPSPGSSGSEAVVGSSPQMQFSRSVSAGADLSSEGRQVVDSGTFLDIVNELTAEGSPGNEVSAGDEVTSLALTSDLHIDSSDSGASLSVVSSSDNSGGSIPPGVDGSGLQPVQTNGSADNAMAAVASTLGSVNTQTSCQSADGDQNVVQNGQVLGAMGEDGEMSCASASDLDMSVQSAGLVYPPGASLSDAPILPPRTYKVSAPPLPPRVYKKPAPPIPPRHNIDRQKRKPLSHSMSFNSDQVRHSLEPPPPLPPRTYSPIEFPESTSDSGENATASGESHTGADAAVTKEQELFPWGPPTSSTAGSGQPRSPQSAPPPHPPSFNSLHSSHPPPPPLAARQSQYSPKTDPASSSSHLVLVPLFETGSSSSPGAVGHSHGVLPGAARIEHAPGSRGSLALSTISEPAGLATHQADKNKLKRRSVDGLSQLGGSSSPPQLLPRQRQMSTEERQLNRQQINQQLEQWTRLQRIKTTHPPSSPQLPSSPNAVRSGSPIDGSSPPSFTECELGSPSEPLPPPSLPPPPLPPGPRSSSPNAAAPPVGSRGTDCPDGLSTSVHSAVSGTPAQPQASTSTSSSSSLTPGQRERSGERRERHAQGGSSADSRTPARRAKYHRVDDRDDALPSGWEARVDSHGRIFYIDHVNRTTTWQRPQTGLQTVHRRPTLSSEQRQQLDRRYQSIRRTITQSRQVDTESVSSGDSREMSTGATAEPEVSASPVSPAEPAPDRSERSVHKYPAVKFLTRPDFFPMLQANEAAMVDYNRNSKLKHMITKIRREPRSFERYQHNRDLVSFVNLFCDTSKELPRRWQMKYDKSGKAFFIDHVMRTTTFMDPRLPTDVPLINPDFLQTPAPRTRASVRSVEPSQLDVPVPPPRQPLNETAAAIPTAYNEKVVLFLRQPNIEEMLHDRCPQYTSSSGLRDKINKISVRGVDMLERLSNDIELTLMLSLFENEIMSYVPPTVSSRSNPGMEAAAQSPQGSPVQRLPGRVPAPYKRDFQAKLRNFYRKLESKGYGQGPGRLKLTVRRDHVLEDAFNKVMSTPKKELQKNKLYITFAGEEGLDYGGPSREFFFLLSRELFNPYYGLFEYSANDTYTVQVSPLSTFVENAHEWFRFSGRVLGLALVHQYLLDAFFTRPFYKAVLRVPLSLEDVESLDMEFHQSLLWIKDNDISEVDLNLTFAVSEEVFGQVTERELKPNGKNMAVTEKNKKEYIEKMVKWRLERGVTEQTESLIRGFHEVLDGRLVSTFDARELELVIAGTVEIDIGDWRRNTDYRSGYHDQHPVIQWFWEAIEKFDNERQLRLLQFVTGSSSIPYEGFSALRGSNGPRKFCIEKWGKVTSLPRAHTCFNRLDLPPYSSSEMLFEKLVMAVEETSTFGID</sequence>
<dbReference type="Pfam" id="PF18436">
    <property type="entry name" value="HECW1_helix"/>
    <property type="match status" value="1"/>
</dbReference>
<evidence type="ECO:0000259" key="9">
    <source>
        <dbReference type="PROSITE" id="PS50020"/>
    </source>
</evidence>
<keyword evidence="4" id="KW-0808">Transferase</keyword>
<dbReference type="Pfam" id="PF00632">
    <property type="entry name" value="HECT"/>
    <property type="match status" value="1"/>
</dbReference>
<dbReference type="Pfam" id="PF00397">
    <property type="entry name" value="WW"/>
    <property type="match status" value="1"/>
</dbReference>
<dbReference type="Pfam" id="PF00168">
    <property type="entry name" value="C2"/>
    <property type="match status" value="1"/>
</dbReference>
<dbReference type="PANTHER" id="PTHR11254:SF320">
    <property type="entry name" value="HECT-TYPE E3 UBIQUITIN TRANSFERASE"/>
    <property type="match status" value="1"/>
</dbReference>